<dbReference type="Gene3D" id="1.10.10.1320">
    <property type="entry name" value="Anti-sigma factor, zinc-finger domain"/>
    <property type="match status" value="1"/>
</dbReference>
<evidence type="ECO:0000256" key="1">
    <source>
        <dbReference type="ARBA" id="ARBA00024353"/>
    </source>
</evidence>
<gene>
    <name evidence="5" type="ORF">D5F53_30895</name>
</gene>
<evidence type="ECO:0000256" key="3">
    <source>
        <dbReference type="SAM" id="Phobius"/>
    </source>
</evidence>
<feature type="transmembrane region" description="Helical" evidence="3">
    <location>
        <begin position="86"/>
        <end position="106"/>
    </location>
</feature>
<name>A0A385TSP5_PAELA</name>
<dbReference type="RefSeq" id="WP_119850866.1">
    <property type="nucleotide sequence ID" value="NZ_CP032412.1"/>
</dbReference>
<reference evidence="5 6" key="1">
    <citation type="submission" date="2018-09" db="EMBL/GenBank/DDBJ databases">
        <title>Genome Sequence of Paenibacillus lautus Strain E7593-69, Azo Dye-Degrading Bacteria, Isolated from Commercial Tattoo Inks.</title>
        <authorList>
            <person name="Nho S.W."/>
            <person name="Kim S.-J."/>
            <person name="Kweon O."/>
            <person name="Cerniglia C.E."/>
        </authorList>
    </citation>
    <scope>NUCLEOTIDE SEQUENCE [LARGE SCALE GENOMIC DNA]</scope>
    <source>
        <strain evidence="5 6">E7593-69</strain>
    </source>
</reference>
<dbReference type="KEGG" id="plw:D5F53_30895"/>
<evidence type="ECO:0000256" key="2">
    <source>
        <dbReference type="ARBA" id="ARBA00024438"/>
    </source>
</evidence>
<keyword evidence="3" id="KW-1133">Transmembrane helix</keyword>
<dbReference type="InterPro" id="IPR041916">
    <property type="entry name" value="Anti_sigma_zinc_sf"/>
</dbReference>
<evidence type="ECO:0000313" key="6">
    <source>
        <dbReference type="Proteomes" id="UP000266552"/>
    </source>
</evidence>
<dbReference type="EMBL" id="CP032412">
    <property type="protein sequence ID" value="AYB47440.1"/>
    <property type="molecule type" value="Genomic_DNA"/>
</dbReference>
<keyword evidence="6" id="KW-1185">Reference proteome</keyword>
<comment type="similarity">
    <text evidence="1">Belongs to the zinc-associated anti-sigma factor (ZAS) superfamily. Anti-sigma-W factor family.</text>
</comment>
<dbReference type="AlphaFoldDB" id="A0A385TSP5"/>
<dbReference type="Pfam" id="PF13490">
    <property type="entry name" value="zf-HC2"/>
    <property type="match status" value="1"/>
</dbReference>
<feature type="domain" description="Putative zinc-finger" evidence="4">
    <location>
        <begin position="6"/>
        <end position="40"/>
    </location>
</feature>
<organism evidence="5 6">
    <name type="scientific">Paenibacillus lautus</name>
    <name type="common">Bacillus lautus</name>
    <dbReference type="NCBI Taxonomy" id="1401"/>
    <lineage>
        <taxon>Bacteria</taxon>
        <taxon>Bacillati</taxon>
        <taxon>Bacillota</taxon>
        <taxon>Bacilli</taxon>
        <taxon>Bacillales</taxon>
        <taxon>Paenibacillaceae</taxon>
        <taxon>Paenibacillus</taxon>
    </lineage>
</organism>
<dbReference type="Proteomes" id="UP000266552">
    <property type="component" value="Chromosome"/>
</dbReference>
<keyword evidence="3" id="KW-0812">Transmembrane</keyword>
<accession>A0A385TSP5</accession>
<proteinExistence type="inferred from homology"/>
<dbReference type="InterPro" id="IPR027383">
    <property type="entry name" value="Znf_put"/>
</dbReference>
<evidence type="ECO:0000259" key="4">
    <source>
        <dbReference type="Pfam" id="PF13490"/>
    </source>
</evidence>
<evidence type="ECO:0000313" key="5">
    <source>
        <dbReference type="EMBL" id="AYB47440.1"/>
    </source>
</evidence>
<keyword evidence="3" id="KW-0472">Membrane</keyword>
<protein>
    <recommendedName>
        <fullName evidence="2">Anti-sigma-W factor RsiW</fullName>
    </recommendedName>
</protein>
<sequence length="234" mass="26381">MSRISCEIIQDLLPLYHDDVCSADTKILVEEHLADCPVCREVLSHMSSPMSLGAQTMEQNKDEGAGLRQVAAQWSRTKWISFTKGLLISCLAVGLLFLAYVGLFEWNITSVPTRVMQVSDISQLKDGRIAYHVKMTDGYHVNQASYDTDEEGNFYVTPKRPIIKSKKFADMGLSNMYYTNNIKERNDYEKSFGDGVQIKALYLGTPDDRVLIWEQGMELPPASESVEMQFSSGE</sequence>